<dbReference type="Pfam" id="PF12571">
    <property type="entry name" value="Phage_tail_fib"/>
    <property type="match status" value="1"/>
</dbReference>
<keyword evidence="6" id="KW-1185">Reference proteome</keyword>
<dbReference type="Gene3D" id="2.120.10.80">
    <property type="entry name" value="Kelch-type beta propeller"/>
    <property type="match status" value="2"/>
</dbReference>
<dbReference type="PANTHER" id="PTHR23244:SF456">
    <property type="entry name" value="MULTIPLE EPIDERMAL GROWTH FACTOR-LIKE DOMAINS PROTEIN 8"/>
    <property type="match status" value="1"/>
</dbReference>
<keyword evidence="1" id="KW-0880">Kelch repeat</keyword>
<dbReference type="InterPro" id="IPR056737">
    <property type="entry name" value="Beta-prop_ATRN-MKLN-like"/>
</dbReference>
<feature type="domain" description="Phage tail fibre protein N-terminal" evidence="3">
    <location>
        <begin position="3"/>
        <end position="153"/>
    </location>
</feature>
<reference evidence="5 6" key="1">
    <citation type="journal article" date="2014" name="Genome Announc.">
        <title>Draft Genome Sequences of a Phylogenetically Diverse Suite of Pseudomonas syringae Strains from Multiple Source Populations.</title>
        <authorList>
            <person name="Baltrus D.A."/>
            <person name="Yourstone S."/>
            <person name="Lind A."/>
            <person name="Guilbaud C."/>
            <person name="Sands D.C."/>
            <person name="Jones C.D."/>
            <person name="Morris C.E."/>
            <person name="Dangl J.L."/>
        </authorList>
    </citation>
    <scope>NUCLEOTIDE SEQUENCE [LARGE SCALE GENOMIC DNA]</scope>
    <source>
        <strain evidence="5 6">CC1524</strain>
    </source>
</reference>
<feature type="domain" description="Attractin/MKLN-like beta-propeller" evidence="4">
    <location>
        <begin position="560"/>
        <end position="754"/>
    </location>
</feature>
<evidence type="ECO:0000256" key="1">
    <source>
        <dbReference type="ARBA" id="ARBA00022441"/>
    </source>
</evidence>
<dbReference type="SMART" id="SM00612">
    <property type="entry name" value="Kelch"/>
    <property type="match status" value="5"/>
</dbReference>
<evidence type="ECO:0000256" key="2">
    <source>
        <dbReference type="ARBA" id="ARBA00022737"/>
    </source>
</evidence>
<dbReference type="RefSeq" id="WP_024687755.1">
    <property type="nucleotide sequence ID" value="NZ_CP047265.1"/>
</dbReference>
<dbReference type="InterPro" id="IPR022225">
    <property type="entry name" value="Phage_tail_fibre_N"/>
</dbReference>
<evidence type="ECO:0000259" key="3">
    <source>
        <dbReference type="Pfam" id="PF12571"/>
    </source>
</evidence>
<dbReference type="PANTHER" id="PTHR23244">
    <property type="entry name" value="KELCH REPEAT DOMAIN"/>
    <property type="match status" value="1"/>
</dbReference>
<name>A0ABX6H6R2_9PSED</name>
<dbReference type="Pfam" id="PF01344">
    <property type="entry name" value="Kelch_1"/>
    <property type="match status" value="1"/>
</dbReference>
<gene>
    <name evidence="5" type="ORF">N015_01960</name>
</gene>
<organism evidence="5 6">
    <name type="scientific">Pseudomonas asturiensis</name>
    <dbReference type="NCBI Taxonomy" id="1190415"/>
    <lineage>
        <taxon>Bacteria</taxon>
        <taxon>Pseudomonadati</taxon>
        <taxon>Pseudomonadota</taxon>
        <taxon>Gammaproteobacteria</taxon>
        <taxon>Pseudomonadales</taxon>
        <taxon>Pseudomonadaceae</taxon>
        <taxon>Pseudomonas</taxon>
    </lineage>
</organism>
<evidence type="ECO:0000259" key="4">
    <source>
        <dbReference type="Pfam" id="PF24981"/>
    </source>
</evidence>
<dbReference type="InterPro" id="IPR006652">
    <property type="entry name" value="Kelch_1"/>
</dbReference>
<dbReference type="Proteomes" id="UP000464644">
    <property type="component" value="Chromosome"/>
</dbReference>
<accession>A0ABX6H6R2</accession>
<evidence type="ECO:0008006" key="7">
    <source>
        <dbReference type="Google" id="ProtNLM"/>
    </source>
</evidence>
<dbReference type="InterPro" id="IPR013783">
    <property type="entry name" value="Ig-like_fold"/>
</dbReference>
<dbReference type="InterPro" id="IPR015915">
    <property type="entry name" value="Kelch-typ_b-propeller"/>
</dbReference>
<dbReference type="SUPFAM" id="SSF117281">
    <property type="entry name" value="Kelch motif"/>
    <property type="match status" value="1"/>
</dbReference>
<sequence>MGASITLAGESLIALKQSKREALKVSRFVLANIPGLDTSLPIDRSAGLPPVDQIMHSVQVTREGYLSPNRVVYSLMLDSSTGDFDFNWIGLETAEQVLLIAAYVPLQQKRREIPPKQFGNNLTRNIILDYNGAQSLTGIQVPASTWQFDFSEKFTQIADQLAQLRLEVDKKVNTADLKSPVSICVDGPVLIYPGSTNTYKITDFHRFSVYKAATNVGTVTVSADTVTLVIPSGAAAGLVTLDVQRDDAKLSIKVPLGSATIQQPTIVSPAPGASSVTFEPTLTISAFTVFPAGFDTHVQTRWQLSRNAAFSDLVFDITSTTQLTSFSISEAGYRLDPSRQYFIRAMQMGSSLSSAWGSASFNTAPVYIRRPLIVSPSDGQQKVMPRLTVTTDAFSVSGGTDDHTQSRWQFSMLADFSSGIIDSGWTTTQLNAFTPTTALANGAQYYVRMKKKGRTLGETEWSPAVRFTTSEQLKGIYTQLNGGATLRFEHSAVPINNKMYVYGGYHTQGSAATYLTDLWVYDVASNAWAQLTSGFGGRYAHCAAALGGKMYVFGGYGWGNGTSSTYLQDLSVYDPATDTWKALATGPGARRGATMVAIGSKLYVYGGYNNAYLADLWEYDPATNKWKQLTASPNLRSDHTAVVINDCMYVFGGTRGSGYFNDVYFYNPANNTWTQLGIGSTQRTEHVAVAIGTKMYVFGGTQASSSNDTRYLNDLWVYDVPANTWTQLEAGATRRQHASAVAMSEEMYLFSGTVSLGGTELNDLWRIS</sequence>
<proteinExistence type="predicted"/>
<dbReference type="Pfam" id="PF24981">
    <property type="entry name" value="Beta-prop_ATRN-LZTR1"/>
    <property type="match status" value="1"/>
</dbReference>
<evidence type="ECO:0000313" key="6">
    <source>
        <dbReference type="Proteomes" id="UP000464644"/>
    </source>
</evidence>
<dbReference type="EMBL" id="CP047265">
    <property type="protein sequence ID" value="QHF01235.1"/>
    <property type="molecule type" value="Genomic_DNA"/>
</dbReference>
<dbReference type="Gene3D" id="2.60.40.10">
    <property type="entry name" value="Immunoglobulins"/>
    <property type="match status" value="1"/>
</dbReference>
<evidence type="ECO:0000313" key="5">
    <source>
        <dbReference type="EMBL" id="QHF01235.1"/>
    </source>
</evidence>
<keyword evidence="2" id="KW-0677">Repeat</keyword>
<protein>
    <recommendedName>
        <fullName evidence="7">N-acetylneuraminic acid mutarotase</fullName>
    </recommendedName>
</protein>